<evidence type="ECO:0000313" key="1">
    <source>
        <dbReference type="EMBL" id="GBP95279.1"/>
    </source>
</evidence>
<organism evidence="1 2">
    <name type="scientific">Eumeta variegata</name>
    <name type="common">Bagworm moth</name>
    <name type="synonym">Eumeta japonica</name>
    <dbReference type="NCBI Taxonomy" id="151549"/>
    <lineage>
        <taxon>Eukaryota</taxon>
        <taxon>Metazoa</taxon>
        <taxon>Ecdysozoa</taxon>
        <taxon>Arthropoda</taxon>
        <taxon>Hexapoda</taxon>
        <taxon>Insecta</taxon>
        <taxon>Pterygota</taxon>
        <taxon>Neoptera</taxon>
        <taxon>Endopterygota</taxon>
        <taxon>Lepidoptera</taxon>
        <taxon>Glossata</taxon>
        <taxon>Ditrysia</taxon>
        <taxon>Tineoidea</taxon>
        <taxon>Psychidae</taxon>
        <taxon>Oiketicinae</taxon>
        <taxon>Eumeta</taxon>
    </lineage>
</organism>
<evidence type="ECO:0000313" key="2">
    <source>
        <dbReference type="Proteomes" id="UP000299102"/>
    </source>
</evidence>
<gene>
    <name evidence="1" type="ORF">EVAR_64662_1</name>
</gene>
<protein>
    <submittedName>
        <fullName evidence="1">Uncharacterized protein</fullName>
    </submittedName>
</protein>
<accession>A0A4C2A7X6</accession>
<proteinExistence type="predicted"/>
<sequence length="197" mass="22301">MEDIVPTYQGAPGSSAEVVLQNLELVECLRVGVGEDWRRVRHHRPYALCLEPSRQLVDGLLEARSNYWKLLPLRYRAVSSAKRELDACLRARNVVRVRGVKQRGECGALRDSGCDQSLAEMLFMPEGEMSVRQVLLDDEDRDDLGLVAGGVCILSRRAKLYRMPLRHRKLLQFSFAFKTLRDVFDKSEGLLGRSGLA</sequence>
<comment type="caution">
    <text evidence="1">The sequence shown here is derived from an EMBL/GenBank/DDBJ whole genome shotgun (WGS) entry which is preliminary data.</text>
</comment>
<keyword evidence="2" id="KW-1185">Reference proteome</keyword>
<dbReference type="AlphaFoldDB" id="A0A4C2A7X6"/>
<dbReference type="Proteomes" id="UP000299102">
    <property type="component" value="Unassembled WGS sequence"/>
</dbReference>
<dbReference type="EMBL" id="BGZK01002608">
    <property type="protein sequence ID" value="GBP95279.1"/>
    <property type="molecule type" value="Genomic_DNA"/>
</dbReference>
<name>A0A4C2A7X6_EUMVA</name>
<reference evidence="1 2" key="1">
    <citation type="journal article" date="2019" name="Commun. Biol.">
        <title>The bagworm genome reveals a unique fibroin gene that provides high tensile strength.</title>
        <authorList>
            <person name="Kono N."/>
            <person name="Nakamura H."/>
            <person name="Ohtoshi R."/>
            <person name="Tomita M."/>
            <person name="Numata K."/>
            <person name="Arakawa K."/>
        </authorList>
    </citation>
    <scope>NUCLEOTIDE SEQUENCE [LARGE SCALE GENOMIC DNA]</scope>
</reference>